<keyword evidence="2" id="KW-1185">Reference proteome</keyword>
<dbReference type="Proteomes" id="UP000789759">
    <property type="component" value="Unassembled WGS sequence"/>
</dbReference>
<dbReference type="AlphaFoldDB" id="A0A9N9FZT2"/>
<sequence>MTESIMTDILDFDVELKPLSFDNISFNKAYEFAEAEEEEDINILRENNDTNIDINSNNIAALDSEFELNDKNKYLIQDTINHVNLNDSHEINQLLFGTSVFTNNLLEVYETTFQNFLLLDTKNWDVNSILNKIVKNVPIGCQVPSFKVVILSLKENLNCDKNIIANMASKLGVQFLDKLKSVIDYLATCKVLELIWIAISITICKYLRYDYFYKKKSHNIKKRSFIEFANKLFIALTLPDAKTYEIFMYISEMTPVEFSDIFTCYDLGIACLKEILQQDVYKIEPRNTKGYKKCNVVMHNNDTTDKLYEQTDVKHQHRVTNNNEKILLEELLKFDIFPEDKAIEMLEKI</sequence>
<evidence type="ECO:0000313" key="2">
    <source>
        <dbReference type="Proteomes" id="UP000789759"/>
    </source>
</evidence>
<gene>
    <name evidence="1" type="ORF">CPELLU_LOCUS5489</name>
</gene>
<protein>
    <submittedName>
        <fullName evidence="1">14087_t:CDS:1</fullName>
    </submittedName>
</protein>
<reference evidence="1" key="1">
    <citation type="submission" date="2021-06" db="EMBL/GenBank/DDBJ databases">
        <authorList>
            <person name="Kallberg Y."/>
            <person name="Tangrot J."/>
            <person name="Rosling A."/>
        </authorList>
    </citation>
    <scope>NUCLEOTIDE SEQUENCE</scope>
    <source>
        <strain evidence="1">FL966</strain>
    </source>
</reference>
<dbReference type="OrthoDB" id="2434888at2759"/>
<dbReference type="EMBL" id="CAJVQA010003128">
    <property type="protein sequence ID" value="CAG8567303.1"/>
    <property type="molecule type" value="Genomic_DNA"/>
</dbReference>
<comment type="caution">
    <text evidence="1">The sequence shown here is derived from an EMBL/GenBank/DDBJ whole genome shotgun (WGS) entry which is preliminary data.</text>
</comment>
<name>A0A9N9FZT2_9GLOM</name>
<proteinExistence type="predicted"/>
<evidence type="ECO:0000313" key="1">
    <source>
        <dbReference type="EMBL" id="CAG8567303.1"/>
    </source>
</evidence>
<organism evidence="1 2">
    <name type="scientific">Cetraspora pellucida</name>
    <dbReference type="NCBI Taxonomy" id="1433469"/>
    <lineage>
        <taxon>Eukaryota</taxon>
        <taxon>Fungi</taxon>
        <taxon>Fungi incertae sedis</taxon>
        <taxon>Mucoromycota</taxon>
        <taxon>Glomeromycotina</taxon>
        <taxon>Glomeromycetes</taxon>
        <taxon>Diversisporales</taxon>
        <taxon>Gigasporaceae</taxon>
        <taxon>Cetraspora</taxon>
    </lineage>
</organism>
<accession>A0A9N9FZT2</accession>